<evidence type="ECO:0000256" key="1">
    <source>
        <dbReference type="SAM" id="MobiDB-lite"/>
    </source>
</evidence>
<evidence type="ECO:0000313" key="2">
    <source>
        <dbReference type="EMBL" id="CAK0869227.1"/>
    </source>
</evidence>
<feature type="compositionally biased region" description="Low complexity" evidence="1">
    <location>
        <begin position="1"/>
        <end position="17"/>
    </location>
</feature>
<proteinExistence type="predicted"/>
<feature type="region of interest" description="Disordered" evidence="1">
    <location>
        <begin position="1"/>
        <end position="45"/>
    </location>
</feature>
<accession>A0ABN9V8F3</accession>
<protein>
    <submittedName>
        <fullName evidence="2">Uncharacterized protein</fullName>
    </submittedName>
</protein>
<organism evidence="2 3">
    <name type="scientific">Prorocentrum cordatum</name>
    <dbReference type="NCBI Taxonomy" id="2364126"/>
    <lineage>
        <taxon>Eukaryota</taxon>
        <taxon>Sar</taxon>
        <taxon>Alveolata</taxon>
        <taxon>Dinophyceae</taxon>
        <taxon>Prorocentrales</taxon>
        <taxon>Prorocentraceae</taxon>
        <taxon>Prorocentrum</taxon>
    </lineage>
</organism>
<comment type="caution">
    <text evidence="2">The sequence shown here is derived from an EMBL/GenBank/DDBJ whole genome shotgun (WGS) entry which is preliminary data.</text>
</comment>
<name>A0ABN9V8F3_9DINO</name>
<feature type="region of interest" description="Disordered" evidence="1">
    <location>
        <begin position="89"/>
        <end position="119"/>
    </location>
</feature>
<feature type="non-terminal residue" evidence="2">
    <location>
        <position position="119"/>
    </location>
</feature>
<dbReference type="Proteomes" id="UP001189429">
    <property type="component" value="Unassembled WGS sequence"/>
</dbReference>
<sequence length="119" mass="12858">MLATTMATVESTTSSSSFKESGRGASARQSMLPTDASQPTPSMSRDESTVLKWYCHCARHAQVMPESSIVPPTRQRSLRSAVCPARMRSWTSLPPRPAELRRSSPSAAAGAEPARRTPP</sequence>
<reference evidence="2" key="1">
    <citation type="submission" date="2023-10" db="EMBL/GenBank/DDBJ databases">
        <authorList>
            <person name="Chen Y."/>
            <person name="Shah S."/>
            <person name="Dougan E. K."/>
            <person name="Thang M."/>
            <person name="Chan C."/>
        </authorList>
    </citation>
    <scope>NUCLEOTIDE SEQUENCE [LARGE SCALE GENOMIC DNA]</scope>
</reference>
<feature type="compositionally biased region" description="Polar residues" evidence="1">
    <location>
        <begin position="27"/>
        <end position="43"/>
    </location>
</feature>
<feature type="compositionally biased region" description="Low complexity" evidence="1">
    <location>
        <begin position="103"/>
        <end position="112"/>
    </location>
</feature>
<gene>
    <name evidence="2" type="ORF">PCOR1329_LOCUS55652</name>
</gene>
<dbReference type="EMBL" id="CAUYUJ010016829">
    <property type="protein sequence ID" value="CAK0869227.1"/>
    <property type="molecule type" value="Genomic_DNA"/>
</dbReference>
<evidence type="ECO:0000313" key="3">
    <source>
        <dbReference type="Proteomes" id="UP001189429"/>
    </source>
</evidence>
<keyword evidence="3" id="KW-1185">Reference proteome</keyword>